<evidence type="ECO:0000313" key="1">
    <source>
        <dbReference type="EMBL" id="KHF45344.1"/>
    </source>
</evidence>
<gene>
    <name evidence="1" type="ORF">MINT15_05610</name>
</gene>
<name>A0A837DG63_9PSEU</name>
<dbReference type="RefSeq" id="WP_037308242.1">
    <property type="nucleotide sequence ID" value="NZ_CALJZO010000096.1"/>
</dbReference>
<organism evidence="1 2">
    <name type="scientific">Saccharomonospora viridis</name>
    <dbReference type="NCBI Taxonomy" id="1852"/>
    <lineage>
        <taxon>Bacteria</taxon>
        <taxon>Bacillati</taxon>
        <taxon>Actinomycetota</taxon>
        <taxon>Actinomycetes</taxon>
        <taxon>Pseudonocardiales</taxon>
        <taxon>Pseudonocardiaceae</taxon>
        <taxon>Saccharomonospora</taxon>
    </lineage>
</organism>
<proteinExistence type="predicted"/>
<comment type="caution">
    <text evidence="1">The sequence shown here is derived from an EMBL/GenBank/DDBJ whole genome shotgun (WGS) entry which is preliminary data.</text>
</comment>
<evidence type="ECO:0000313" key="2">
    <source>
        <dbReference type="Proteomes" id="UP000030848"/>
    </source>
</evidence>
<dbReference type="EMBL" id="JRZE01000002">
    <property type="protein sequence ID" value="KHF45344.1"/>
    <property type="molecule type" value="Genomic_DNA"/>
</dbReference>
<sequence>MGFQHPGLDRAANSGEVVLLAEAAAAIGAPDPVQALQHADCDPPAVVAQAESLAQSAKALAEASHAFDAGFTEISRGWEGESYDRFSDQASRTQRSYYDTATRTHEGTNACLRVAEAGEGITNKVAEEAVAIAGSATEASRLVLIGETDGSADVVNMACRDIVLTVQDALTRVGDLAGDLTNAI</sequence>
<dbReference type="Proteomes" id="UP000030848">
    <property type="component" value="Unassembled WGS sequence"/>
</dbReference>
<reference evidence="1 2" key="1">
    <citation type="submission" date="2014-10" db="EMBL/GenBank/DDBJ databases">
        <title>Genome sequence of Micropolyspora internatus JCM3315.</title>
        <authorList>
            <person name="Shin S.-K."/>
            <person name="Yi H."/>
        </authorList>
    </citation>
    <scope>NUCLEOTIDE SEQUENCE [LARGE SCALE GENOMIC DNA]</scope>
    <source>
        <strain evidence="1 2">JCM 3315</strain>
    </source>
</reference>
<protein>
    <submittedName>
        <fullName evidence="1">Uncharacterized protein</fullName>
    </submittedName>
</protein>
<dbReference type="AlphaFoldDB" id="A0A837DG63"/>
<accession>A0A837DG63</accession>
<dbReference type="OrthoDB" id="3556337at2"/>